<sequence length="123" mass="13383">MWTQPSIRVPVAYIGFDNCAREGAKLQASRTLADESSTHTGQLTSCIHRVTSRWMFPQDAGLYTANAVALSSRFDGYNDQASNTVYVDSYVEVTVPGQYTPLGHASSKALCNMNGQSCQSPNI</sequence>
<dbReference type="EMBL" id="JANSHE010004369">
    <property type="protein sequence ID" value="KAJ2978263.1"/>
    <property type="molecule type" value="Genomic_DNA"/>
</dbReference>
<accession>A0ACC1NHH6</accession>
<gene>
    <name evidence="1" type="ORF">NUW54_g11313</name>
</gene>
<evidence type="ECO:0000313" key="2">
    <source>
        <dbReference type="Proteomes" id="UP001144978"/>
    </source>
</evidence>
<reference evidence="1" key="1">
    <citation type="submission" date="2022-08" db="EMBL/GenBank/DDBJ databases">
        <title>Genome Sequence of Pycnoporus sanguineus.</title>
        <authorList>
            <person name="Buettner E."/>
        </authorList>
    </citation>
    <scope>NUCLEOTIDE SEQUENCE</scope>
    <source>
        <strain evidence="1">CG-C14</strain>
    </source>
</reference>
<proteinExistence type="predicted"/>
<organism evidence="1 2">
    <name type="scientific">Trametes sanguinea</name>
    <dbReference type="NCBI Taxonomy" id="158606"/>
    <lineage>
        <taxon>Eukaryota</taxon>
        <taxon>Fungi</taxon>
        <taxon>Dikarya</taxon>
        <taxon>Basidiomycota</taxon>
        <taxon>Agaricomycotina</taxon>
        <taxon>Agaricomycetes</taxon>
        <taxon>Polyporales</taxon>
        <taxon>Polyporaceae</taxon>
        <taxon>Trametes</taxon>
    </lineage>
</organism>
<protein>
    <submittedName>
        <fullName evidence="1">Uncharacterized protein</fullName>
    </submittedName>
</protein>
<name>A0ACC1NHH6_9APHY</name>
<comment type="caution">
    <text evidence="1">The sequence shown here is derived from an EMBL/GenBank/DDBJ whole genome shotgun (WGS) entry which is preliminary data.</text>
</comment>
<keyword evidence="2" id="KW-1185">Reference proteome</keyword>
<evidence type="ECO:0000313" key="1">
    <source>
        <dbReference type="EMBL" id="KAJ2978263.1"/>
    </source>
</evidence>
<dbReference type="Proteomes" id="UP001144978">
    <property type="component" value="Unassembled WGS sequence"/>
</dbReference>